<evidence type="ECO:0000313" key="1">
    <source>
        <dbReference type="EMBL" id="AUX42853.1"/>
    </source>
</evidence>
<dbReference type="RefSeq" id="WP_104981608.1">
    <property type="nucleotide sequence ID" value="NZ_CP012673.1"/>
</dbReference>
<dbReference type="OrthoDB" id="5512825at2"/>
<sequence length="148" mass="17065">MKEHNRLRIERLTARYARRIEETRPTAEAEFLREFDALRERVLRPQMEEFAGELRKAGHAPRLVFDEGHGRPSIELALGLREATATRNVVGFCVIRWTGYPLQVLAYLEVNPTPFDLDRFARPADVSPERVEQLLVEAIEQILVCNAP</sequence>
<dbReference type="AlphaFoldDB" id="A0A2L0EU80"/>
<dbReference type="EMBL" id="CP012673">
    <property type="protein sequence ID" value="AUX42853.1"/>
    <property type="molecule type" value="Genomic_DNA"/>
</dbReference>
<dbReference type="Proteomes" id="UP000238348">
    <property type="component" value="Chromosome"/>
</dbReference>
<reference evidence="1 2" key="1">
    <citation type="submission" date="2015-09" db="EMBL/GenBank/DDBJ databases">
        <title>Sorangium comparison.</title>
        <authorList>
            <person name="Zaburannyi N."/>
            <person name="Bunk B."/>
            <person name="Overmann J."/>
            <person name="Mueller R."/>
        </authorList>
    </citation>
    <scope>NUCLEOTIDE SEQUENCE [LARGE SCALE GENOMIC DNA]</scope>
    <source>
        <strain evidence="1 2">So ce26</strain>
    </source>
</reference>
<accession>A0A2L0EU80</accession>
<evidence type="ECO:0000313" key="2">
    <source>
        <dbReference type="Proteomes" id="UP000238348"/>
    </source>
</evidence>
<organism evidence="1 2">
    <name type="scientific">Sorangium cellulosum</name>
    <name type="common">Polyangium cellulosum</name>
    <dbReference type="NCBI Taxonomy" id="56"/>
    <lineage>
        <taxon>Bacteria</taxon>
        <taxon>Pseudomonadati</taxon>
        <taxon>Myxococcota</taxon>
        <taxon>Polyangia</taxon>
        <taxon>Polyangiales</taxon>
        <taxon>Polyangiaceae</taxon>
        <taxon>Sorangium</taxon>
    </lineage>
</organism>
<name>A0A2L0EU80_SORCE</name>
<protein>
    <submittedName>
        <fullName evidence="1">Uncharacterized protein</fullName>
    </submittedName>
</protein>
<gene>
    <name evidence="1" type="ORF">SOCE26_042880</name>
</gene>
<proteinExistence type="predicted"/>